<evidence type="ECO:0000256" key="1">
    <source>
        <dbReference type="SAM" id="MobiDB-lite"/>
    </source>
</evidence>
<evidence type="ECO:0000313" key="2">
    <source>
        <dbReference type="EMBL" id="ETV69590.1"/>
    </source>
</evidence>
<dbReference type="EMBL" id="KI913174">
    <property type="protein sequence ID" value="ETV69590.1"/>
    <property type="molecule type" value="Genomic_DNA"/>
</dbReference>
<dbReference type="VEuPathDB" id="FungiDB:H257_14729"/>
<dbReference type="GeneID" id="20816725"/>
<dbReference type="AlphaFoldDB" id="W4FQ44"/>
<name>W4FQ44_APHAT</name>
<protein>
    <submittedName>
        <fullName evidence="2">Uncharacterized protein</fullName>
    </submittedName>
</protein>
<proteinExistence type="predicted"/>
<dbReference type="RefSeq" id="XP_009840917.1">
    <property type="nucleotide sequence ID" value="XM_009842615.1"/>
</dbReference>
<feature type="region of interest" description="Disordered" evidence="1">
    <location>
        <begin position="1"/>
        <end position="22"/>
    </location>
</feature>
<organism evidence="2">
    <name type="scientific">Aphanomyces astaci</name>
    <name type="common">Crayfish plague agent</name>
    <dbReference type="NCBI Taxonomy" id="112090"/>
    <lineage>
        <taxon>Eukaryota</taxon>
        <taxon>Sar</taxon>
        <taxon>Stramenopiles</taxon>
        <taxon>Oomycota</taxon>
        <taxon>Saprolegniomycetes</taxon>
        <taxon>Saprolegniales</taxon>
        <taxon>Verrucalvaceae</taxon>
        <taxon>Aphanomyces</taxon>
    </lineage>
</organism>
<gene>
    <name evidence="2" type="ORF">H257_14729</name>
</gene>
<accession>W4FQ44</accession>
<reference evidence="2" key="1">
    <citation type="submission" date="2013-12" db="EMBL/GenBank/DDBJ databases">
        <title>The Genome Sequence of Aphanomyces astaci APO3.</title>
        <authorList>
            <consortium name="The Broad Institute Genomics Platform"/>
            <person name="Russ C."/>
            <person name="Tyler B."/>
            <person name="van West P."/>
            <person name="Dieguez-Uribeondo J."/>
            <person name="Young S.K."/>
            <person name="Zeng Q."/>
            <person name="Gargeya S."/>
            <person name="Fitzgerald M."/>
            <person name="Abouelleil A."/>
            <person name="Alvarado L."/>
            <person name="Chapman S.B."/>
            <person name="Gainer-Dewar J."/>
            <person name="Goldberg J."/>
            <person name="Griggs A."/>
            <person name="Gujja S."/>
            <person name="Hansen M."/>
            <person name="Howarth C."/>
            <person name="Imamovic A."/>
            <person name="Ireland A."/>
            <person name="Larimer J."/>
            <person name="McCowan C."/>
            <person name="Murphy C."/>
            <person name="Pearson M."/>
            <person name="Poon T.W."/>
            <person name="Priest M."/>
            <person name="Roberts A."/>
            <person name="Saif S."/>
            <person name="Shea T."/>
            <person name="Sykes S."/>
            <person name="Wortman J."/>
            <person name="Nusbaum C."/>
            <person name="Birren B."/>
        </authorList>
    </citation>
    <scope>NUCLEOTIDE SEQUENCE [LARGE SCALE GENOMIC DNA]</scope>
    <source>
        <strain evidence="2">APO3</strain>
    </source>
</reference>
<sequence length="118" mass="12527">MTPPPTVRLSGPAATSEVQVNDATTASSVVDLTTLAEPAAHHAADAHRPKGAIVSQLAAQTEKVSVLERQVKETGQTMEVMIVEVNYAGTTRIGTALAAQEELQEQLRVIQSRIAQLE</sequence>